<evidence type="ECO:0000313" key="2">
    <source>
        <dbReference type="Proteomes" id="UP000550707"/>
    </source>
</evidence>
<reference evidence="1 2" key="1">
    <citation type="journal article" date="2020" name="Nature">
        <title>Six reference-quality genomes reveal evolution of bat adaptations.</title>
        <authorList>
            <person name="Jebb D."/>
            <person name="Huang Z."/>
            <person name="Pippel M."/>
            <person name="Hughes G.M."/>
            <person name="Lavrichenko K."/>
            <person name="Devanna P."/>
            <person name="Winkler S."/>
            <person name="Jermiin L.S."/>
            <person name="Skirmuntt E.C."/>
            <person name="Katzourakis A."/>
            <person name="Burkitt-Gray L."/>
            <person name="Ray D.A."/>
            <person name="Sullivan K.A.M."/>
            <person name="Roscito J.G."/>
            <person name="Kirilenko B.M."/>
            <person name="Davalos L.M."/>
            <person name="Corthals A.P."/>
            <person name="Power M.L."/>
            <person name="Jones G."/>
            <person name="Ransome R.D."/>
            <person name="Dechmann D.K.N."/>
            <person name="Locatelli A.G."/>
            <person name="Puechmaille S.J."/>
            <person name="Fedrigo O."/>
            <person name="Jarvis E.D."/>
            <person name="Hiller M."/>
            <person name="Vernes S.C."/>
            <person name="Myers E.W."/>
            <person name="Teeling E.C."/>
        </authorList>
    </citation>
    <scope>NUCLEOTIDE SEQUENCE [LARGE SCALE GENOMIC DNA]</scope>
    <source>
        <strain evidence="1">MMolMol1</strain>
        <tissue evidence="1">Muscle</tissue>
    </source>
</reference>
<dbReference type="InParanoid" id="A0A7J8JV57"/>
<gene>
    <name evidence="1" type="ORF">HJG59_007793</name>
</gene>
<dbReference type="EMBL" id="JACASF010000001">
    <property type="protein sequence ID" value="KAF6500737.1"/>
    <property type="molecule type" value="Genomic_DNA"/>
</dbReference>
<name>A0A7J8JV57_MOLMO</name>
<protein>
    <submittedName>
        <fullName evidence="1">Uncharacterized protein</fullName>
    </submittedName>
</protein>
<evidence type="ECO:0000313" key="1">
    <source>
        <dbReference type="EMBL" id="KAF6500737.1"/>
    </source>
</evidence>
<organism evidence="1 2">
    <name type="scientific">Molossus molossus</name>
    <name type="common">Pallas' mastiff bat</name>
    <name type="synonym">Vespertilio molossus</name>
    <dbReference type="NCBI Taxonomy" id="27622"/>
    <lineage>
        <taxon>Eukaryota</taxon>
        <taxon>Metazoa</taxon>
        <taxon>Chordata</taxon>
        <taxon>Craniata</taxon>
        <taxon>Vertebrata</taxon>
        <taxon>Euteleostomi</taxon>
        <taxon>Mammalia</taxon>
        <taxon>Eutheria</taxon>
        <taxon>Laurasiatheria</taxon>
        <taxon>Chiroptera</taxon>
        <taxon>Yangochiroptera</taxon>
        <taxon>Molossidae</taxon>
        <taxon>Molossus</taxon>
    </lineage>
</organism>
<keyword evidence="2" id="KW-1185">Reference proteome</keyword>
<sequence>MKCLYWAICCKVISQAISIDNIKHSHGHLRPKIALQHNKLEPEEHKAGDLQKKRVIRSQVLRGDSEQTTAMDCLPLTQKVHSVSCTALPFPGQDPSRSFCLQTFQRPGGQAEEFQVTHSASLTITPGSTPSPV</sequence>
<comment type="caution">
    <text evidence="1">The sequence shown here is derived from an EMBL/GenBank/DDBJ whole genome shotgun (WGS) entry which is preliminary data.</text>
</comment>
<dbReference type="AlphaFoldDB" id="A0A7J8JV57"/>
<dbReference type="Proteomes" id="UP000550707">
    <property type="component" value="Unassembled WGS sequence"/>
</dbReference>
<accession>A0A7J8JV57</accession>
<proteinExistence type="predicted"/>